<feature type="compositionally biased region" description="Basic and acidic residues" evidence="1">
    <location>
        <begin position="200"/>
        <end position="230"/>
    </location>
</feature>
<accession>A0A078MYI7</accession>
<proteinExistence type="predicted"/>
<sequence length="323" mass="34621">MSEAADAAAEGPLAEAVAELYALLPGDFTAARNARAAAAGRNGEKDLAQRIKALSKPSAAAWLVNMLTRHRREELDSVLELGAALREAQEDLDPREMRRLSTERQRLLRAMARDAQQLAAELGQQVSNTVAGEAEQTLWAAMTDADAAAVVASGQLVRPLTASGWGSVEVDGAVAVPGLVQAAGAPAGKRSRTAPAKRPSRQEKASARSAEEKRRRAEQARALRAAKAELADAEQQAGRAEEEFSSLQADVDALGAERDAVSDDLEDLREQLRRLEQELAGLDRRAGTLERRRDTARRAARAAGRAVDRARQRVEELDDGADG</sequence>
<dbReference type="Gene3D" id="1.20.5.340">
    <property type="match status" value="1"/>
</dbReference>
<gene>
    <name evidence="2" type="ORF">BN1051_03253</name>
</gene>
<evidence type="ECO:0000256" key="1">
    <source>
        <dbReference type="SAM" id="MobiDB-lite"/>
    </source>
</evidence>
<feature type="compositionally biased region" description="Basic and acidic residues" evidence="1">
    <location>
        <begin position="306"/>
        <end position="315"/>
    </location>
</feature>
<evidence type="ECO:0000313" key="2">
    <source>
        <dbReference type="EMBL" id="CEA09876.1"/>
    </source>
</evidence>
<protein>
    <submittedName>
        <fullName evidence="2">Uncharacterized protein</fullName>
    </submittedName>
</protein>
<organism evidence="2">
    <name type="scientific">Arthrobacter saudimassiliensis</name>
    <dbReference type="NCBI Taxonomy" id="1461584"/>
    <lineage>
        <taxon>Bacteria</taxon>
        <taxon>Bacillati</taxon>
        <taxon>Actinomycetota</taxon>
        <taxon>Actinomycetes</taxon>
        <taxon>Micrococcales</taxon>
        <taxon>Micrococcaceae</taxon>
        <taxon>Arthrobacter</taxon>
    </lineage>
</organism>
<feature type="region of interest" description="Disordered" evidence="1">
    <location>
        <begin position="293"/>
        <end position="323"/>
    </location>
</feature>
<dbReference type="AlphaFoldDB" id="A0A078MYI7"/>
<dbReference type="EMBL" id="LN483072">
    <property type="protein sequence ID" value="CEA09876.1"/>
    <property type="molecule type" value="Genomic_DNA"/>
</dbReference>
<dbReference type="SUPFAM" id="SSF57997">
    <property type="entry name" value="Tropomyosin"/>
    <property type="match status" value="1"/>
</dbReference>
<reference evidence="2" key="1">
    <citation type="submission" date="2014-07" db="EMBL/GenBank/DDBJ databases">
        <authorList>
            <person name="Urmite Genomes Urmite Genomes"/>
        </authorList>
    </citation>
    <scope>NUCLEOTIDE SEQUENCE</scope>
    <source>
        <strain evidence="2">11W110_air</strain>
    </source>
</reference>
<dbReference type="PATRIC" id="fig|1461584.3.peg.3222"/>
<feature type="region of interest" description="Disordered" evidence="1">
    <location>
        <begin position="184"/>
        <end position="245"/>
    </location>
</feature>
<name>A0A078MYI7_9MICC</name>